<evidence type="ECO:0000256" key="4">
    <source>
        <dbReference type="ARBA" id="ARBA00022475"/>
    </source>
</evidence>
<evidence type="ECO:0000256" key="6">
    <source>
        <dbReference type="ARBA" id="ARBA00022989"/>
    </source>
</evidence>
<accession>A0A956LWA3</accession>
<dbReference type="InterPro" id="IPR025713">
    <property type="entry name" value="MotB-like_N_dom"/>
</dbReference>
<dbReference type="Proteomes" id="UP000697710">
    <property type="component" value="Unassembled WGS sequence"/>
</dbReference>
<keyword evidence="4" id="KW-1003">Cell membrane</keyword>
<dbReference type="CDD" id="cd07185">
    <property type="entry name" value="OmpA_C-like"/>
    <property type="match status" value="1"/>
</dbReference>
<reference evidence="13" key="1">
    <citation type="submission" date="2020-04" db="EMBL/GenBank/DDBJ databases">
        <authorList>
            <person name="Zhang T."/>
        </authorList>
    </citation>
    <scope>NUCLEOTIDE SEQUENCE</scope>
    <source>
        <strain evidence="13">HKST-UBA01</strain>
    </source>
</reference>
<dbReference type="GO" id="GO:0009279">
    <property type="term" value="C:cell outer membrane"/>
    <property type="evidence" value="ECO:0007669"/>
    <property type="project" value="UniProtKB-SubCell"/>
</dbReference>
<dbReference type="Gene3D" id="3.30.1330.60">
    <property type="entry name" value="OmpA-like domain"/>
    <property type="match status" value="1"/>
</dbReference>
<evidence type="ECO:0000256" key="9">
    <source>
        <dbReference type="PROSITE-ProRule" id="PRU00473"/>
    </source>
</evidence>
<sequence>MFRKMGPGDFEPTGEGAPDWAVTYGDLMSLLLVFFVLIASYSTLDVVKYRDLVGSVQTALGTRDRTLDNPQLDSSPTAGIASAAEERERRWVEREVEATVREIGGPLQMIHSREGLRIRIDGQVLFETGKSEIRPEAMPLLQRLAPPLRRYPYRVLVEGHTDDVPIQTALFPSNWELSAARAASVVRYLISQGEVRPDHLTALGYADTRPVAPNVDETTRARNRRVEFLLSLPQQNGPDLVPNQIPDSIAPFLPEPEKP</sequence>
<dbReference type="PANTHER" id="PTHR30329">
    <property type="entry name" value="STATOR ELEMENT OF FLAGELLAR MOTOR COMPLEX"/>
    <property type="match status" value="1"/>
</dbReference>
<comment type="similarity">
    <text evidence="3">Belongs to the MotB family.</text>
</comment>
<proteinExistence type="inferred from homology"/>
<dbReference type="InterPro" id="IPR036737">
    <property type="entry name" value="OmpA-like_sf"/>
</dbReference>
<feature type="domain" description="OmpA-like" evidence="12">
    <location>
        <begin position="113"/>
        <end position="234"/>
    </location>
</feature>
<dbReference type="PRINTS" id="PR01021">
    <property type="entry name" value="OMPADOMAIN"/>
</dbReference>
<evidence type="ECO:0000313" key="13">
    <source>
        <dbReference type="EMBL" id="MCA9726679.1"/>
    </source>
</evidence>
<dbReference type="PANTHER" id="PTHR30329:SF21">
    <property type="entry name" value="LIPOPROTEIN YIAD-RELATED"/>
    <property type="match status" value="1"/>
</dbReference>
<evidence type="ECO:0000256" key="10">
    <source>
        <dbReference type="SAM" id="MobiDB-lite"/>
    </source>
</evidence>
<evidence type="ECO:0000256" key="2">
    <source>
        <dbReference type="ARBA" id="ARBA00004442"/>
    </source>
</evidence>
<evidence type="ECO:0000313" key="14">
    <source>
        <dbReference type="Proteomes" id="UP000697710"/>
    </source>
</evidence>
<evidence type="ECO:0000259" key="12">
    <source>
        <dbReference type="PROSITE" id="PS51123"/>
    </source>
</evidence>
<organism evidence="13 14">
    <name type="scientific">Eiseniibacteriota bacterium</name>
    <dbReference type="NCBI Taxonomy" id="2212470"/>
    <lineage>
        <taxon>Bacteria</taxon>
        <taxon>Candidatus Eiseniibacteriota</taxon>
    </lineage>
</organism>
<keyword evidence="13" id="KW-0282">Flagellum</keyword>
<comment type="caution">
    <text evidence="13">The sequence shown here is derived from an EMBL/GenBank/DDBJ whole genome shotgun (WGS) entry which is preliminary data.</text>
</comment>
<dbReference type="AlphaFoldDB" id="A0A956LWA3"/>
<keyword evidence="13" id="KW-0966">Cell projection</keyword>
<dbReference type="EMBL" id="JAGQHR010000055">
    <property type="protein sequence ID" value="MCA9726679.1"/>
    <property type="molecule type" value="Genomic_DNA"/>
</dbReference>
<feature type="transmembrane region" description="Helical" evidence="11">
    <location>
        <begin position="20"/>
        <end position="41"/>
    </location>
</feature>
<dbReference type="PROSITE" id="PS51123">
    <property type="entry name" value="OMPA_2"/>
    <property type="match status" value="1"/>
</dbReference>
<keyword evidence="7 9" id="KW-0472">Membrane</keyword>
<keyword evidence="6 11" id="KW-1133">Transmembrane helix</keyword>
<dbReference type="Pfam" id="PF00691">
    <property type="entry name" value="OmpA"/>
    <property type="match status" value="1"/>
</dbReference>
<dbReference type="GO" id="GO:0005886">
    <property type="term" value="C:plasma membrane"/>
    <property type="evidence" value="ECO:0007669"/>
    <property type="project" value="UniProtKB-SubCell"/>
</dbReference>
<dbReference type="Pfam" id="PF13677">
    <property type="entry name" value="MotB_plug"/>
    <property type="match status" value="1"/>
</dbReference>
<keyword evidence="5 11" id="KW-0812">Transmembrane</keyword>
<gene>
    <name evidence="13" type="ORF">KC729_03285</name>
</gene>
<name>A0A956LWA3_UNCEI</name>
<dbReference type="InterPro" id="IPR050330">
    <property type="entry name" value="Bact_OuterMem_StrucFunc"/>
</dbReference>
<evidence type="ECO:0000256" key="1">
    <source>
        <dbReference type="ARBA" id="ARBA00004162"/>
    </source>
</evidence>
<comment type="subcellular location">
    <subcellularLocation>
        <location evidence="1">Cell membrane</location>
        <topology evidence="1">Single-pass membrane protein</topology>
    </subcellularLocation>
    <subcellularLocation>
        <location evidence="2">Cell outer membrane</location>
    </subcellularLocation>
</comment>
<protein>
    <submittedName>
        <fullName evidence="13">Flagellar motor protein MotB</fullName>
    </submittedName>
</protein>
<dbReference type="InterPro" id="IPR006664">
    <property type="entry name" value="OMP_bac"/>
</dbReference>
<reference evidence="13" key="2">
    <citation type="journal article" date="2021" name="Microbiome">
        <title>Successional dynamics and alternative stable states in a saline activated sludge microbial community over 9 years.</title>
        <authorList>
            <person name="Wang Y."/>
            <person name="Ye J."/>
            <person name="Ju F."/>
            <person name="Liu L."/>
            <person name="Boyd J.A."/>
            <person name="Deng Y."/>
            <person name="Parks D.H."/>
            <person name="Jiang X."/>
            <person name="Yin X."/>
            <person name="Woodcroft B.J."/>
            <person name="Tyson G.W."/>
            <person name="Hugenholtz P."/>
            <person name="Polz M.F."/>
            <person name="Zhang T."/>
        </authorList>
    </citation>
    <scope>NUCLEOTIDE SEQUENCE</scope>
    <source>
        <strain evidence="13">HKST-UBA01</strain>
    </source>
</reference>
<evidence type="ECO:0000256" key="5">
    <source>
        <dbReference type="ARBA" id="ARBA00022692"/>
    </source>
</evidence>
<feature type="region of interest" description="Disordered" evidence="10">
    <location>
        <begin position="237"/>
        <end position="259"/>
    </location>
</feature>
<keyword evidence="13" id="KW-0969">Cilium</keyword>
<evidence type="ECO:0000256" key="8">
    <source>
        <dbReference type="ARBA" id="ARBA00023237"/>
    </source>
</evidence>
<dbReference type="InterPro" id="IPR006665">
    <property type="entry name" value="OmpA-like"/>
</dbReference>
<evidence type="ECO:0000256" key="3">
    <source>
        <dbReference type="ARBA" id="ARBA00008914"/>
    </source>
</evidence>
<keyword evidence="8" id="KW-0998">Cell outer membrane</keyword>
<evidence type="ECO:0000256" key="7">
    <source>
        <dbReference type="ARBA" id="ARBA00023136"/>
    </source>
</evidence>
<evidence type="ECO:0000256" key="11">
    <source>
        <dbReference type="SAM" id="Phobius"/>
    </source>
</evidence>
<dbReference type="SUPFAM" id="SSF103088">
    <property type="entry name" value="OmpA-like"/>
    <property type="match status" value="1"/>
</dbReference>